<dbReference type="CDD" id="cd03467">
    <property type="entry name" value="Rieske"/>
    <property type="match status" value="1"/>
</dbReference>
<organism evidence="6 7">
    <name type="scientific">Acuticoccus sediminis</name>
    <dbReference type="NCBI Taxonomy" id="2184697"/>
    <lineage>
        <taxon>Bacteria</taxon>
        <taxon>Pseudomonadati</taxon>
        <taxon>Pseudomonadota</taxon>
        <taxon>Alphaproteobacteria</taxon>
        <taxon>Hyphomicrobiales</taxon>
        <taxon>Amorphaceae</taxon>
        <taxon>Acuticoccus</taxon>
    </lineage>
</organism>
<dbReference type="Pfam" id="PF00355">
    <property type="entry name" value="Rieske"/>
    <property type="match status" value="1"/>
</dbReference>
<dbReference type="GO" id="GO:0051537">
    <property type="term" value="F:2 iron, 2 sulfur cluster binding"/>
    <property type="evidence" value="ECO:0007669"/>
    <property type="project" value="UniProtKB-KW"/>
</dbReference>
<evidence type="ECO:0000313" key="6">
    <source>
        <dbReference type="EMBL" id="RAI00739.1"/>
    </source>
</evidence>
<evidence type="ECO:0000256" key="3">
    <source>
        <dbReference type="ARBA" id="ARBA00023004"/>
    </source>
</evidence>
<dbReference type="SUPFAM" id="SSF50022">
    <property type="entry name" value="ISP domain"/>
    <property type="match status" value="1"/>
</dbReference>
<reference evidence="6 7" key="1">
    <citation type="submission" date="2018-05" db="EMBL/GenBank/DDBJ databases">
        <title>Acuticoccus sediminis sp. nov., isolated from deep-sea sediment of Indian Ocean.</title>
        <authorList>
            <person name="Liu X."/>
            <person name="Lai Q."/>
            <person name="Du Y."/>
            <person name="Sun F."/>
            <person name="Zhang X."/>
            <person name="Wang S."/>
            <person name="Shao Z."/>
        </authorList>
    </citation>
    <scope>NUCLEOTIDE SEQUENCE [LARGE SCALE GENOMIC DNA]</scope>
    <source>
        <strain evidence="6 7">PTG4-2</strain>
    </source>
</reference>
<name>A0A8B2NRQ1_9HYPH</name>
<keyword evidence="4" id="KW-0411">Iron-sulfur</keyword>
<dbReference type="Proteomes" id="UP000249590">
    <property type="component" value="Unassembled WGS sequence"/>
</dbReference>
<evidence type="ECO:0000256" key="1">
    <source>
        <dbReference type="ARBA" id="ARBA00022714"/>
    </source>
</evidence>
<dbReference type="RefSeq" id="WP_111346951.1">
    <property type="nucleotide sequence ID" value="NZ_QHHQ01000003.1"/>
</dbReference>
<dbReference type="OrthoDB" id="9794175at2"/>
<evidence type="ECO:0000256" key="4">
    <source>
        <dbReference type="ARBA" id="ARBA00023014"/>
    </source>
</evidence>
<dbReference type="PANTHER" id="PTHR40261">
    <property type="match status" value="1"/>
</dbReference>
<evidence type="ECO:0000313" key="7">
    <source>
        <dbReference type="Proteomes" id="UP000249590"/>
    </source>
</evidence>
<dbReference type="PANTHER" id="PTHR40261:SF1">
    <property type="entry name" value="RIESKE DOMAIN-CONTAINING PROTEIN"/>
    <property type="match status" value="1"/>
</dbReference>
<dbReference type="AlphaFoldDB" id="A0A8B2NRQ1"/>
<protein>
    <submittedName>
        <fullName evidence="6">(2Fe-2S)-binding protein</fullName>
    </submittedName>
</protein>
<gene>
    <name evidence="6" type="ORF">DLJ53_15950</name>
</gene>
<evidence type="ECO:0000256" key="2">
    <source>
        <dbReference type="ARBA" id="ARBA00022723"/>
    </source>
</evidence>
<evidence type="ECO:0000259" key="5">
    <source>
        <dbReference type="PROSITE" id="PS51296"/>
    </source>
</evidence>
<proteinExistence type="predicted"/>
<dbReference type="InterPro" id="IPR036922">
    <property type="entry name" value="Rieske_2Fe-2S_sf"/>
</dbReference>
<dbReference type="PROSITE" id="PS51296">
    <property type="entry name" value="RIESKE"/>
    <property type="match status" value="1"/>
</dbReference>
<dbReference type="GO" id="GO:0046872">
    <property type="term" value="F:metal ion binding"/>
    <property type="evidence" value="ECO:0007669"/>
    <property type="project" value="UniProtKB-KW"/>
</dbReference>
<keyword evidence="2" id="KW-0479">Metal-binding</keyword>
<accession>A0A8B2NRQ1</accession>
<feature type="domain" description="Rieske" evidence="5">
    <location>
        <begin position="22"/>
        <end position="118"/>
    </location>
</feature>
<dbReference type="EMBL" id="QHHQ01000003">
    <property type="protein sequence ID" value="RAI00739.1"/>
    <property type="molecule type" value="Genomic_DNA"/>
</dbReference>
<dbReference type="InterPro" id="IPR017941">
    <property type="entry name" value="Rieske_2Fe-2S"/>
</dbReference>
<dbReference type="Gene3D" id="2.102.10.10">
    <property type="entry name" value="Rieske [2Fe-2S] iron-sulphur domain"/>
    <property type="match status" value="1"/>
</dbReference>
<keyword evidence="7" id="KW-1185">Reference proteome</keyword>
<comment type="caution">
    <text evidence="6">The sequence shown here is derived from an EMBL/GenBank/DDBJ whole genome shotgun (WGS) entry which is preliminary data.</text>
</comment>
<sequence length="127" mass="13485">MTCDNSYIVCSIDDIPNRRAVGLVLARIDEATGGEVPYPVVLVRWGRRVVGYVNRCPHAGTRLDWEEGQFLDTTGERLICGKHGSTFALADGACASGPATGSALERVKVEVIDGDVVVGGVRLAVAE</sequence>
<keyword evidence="1" id="KW-0001">2Fe-2S</keyword>
<keyword evidence="3" id="KW-0408">Iron</keyword>